<dbReference type="RefSeq" id="XP_002131554.1">
    <property type="nucleotide sequence ID" value="XM_002131518.3"/>
</dbReference>
<dbReference type="InterPro" id="IPR003146">
    <property type="entry name" value="M14A_act_pep"/>
</dbReference>
<keyword evidence="7" id="KW-0378">Hydrolase</keyword>
<dbReference type="InParanoid" id="F6ST69"/>
<dbReference type="HOGENOM" id="CLU_019326_0_0_1"/>
<reference evidence="14" key="2">
    <citation type="journal article" date="2008" name="Genome Biol.">
        <title>Improved genome assembly and evidence-based global gene model set for the chordate Ciona intestinalis: new insight into intron and operon populations.</title>
        <authorList>
            <person name="Satou Y."/>
            <person name="Mineta K."/>
            <person name="Ogasawara M."/>
            <person name="Sasakura Y."/>
            <person name="Shoguchi E."/>
            <person name="Ueno K."/>
            <person name="Yamada L."/>
            <person name="Matsumoto J."/>
            <person name="Wasserscheid J."/>
            <person name="Dewar K."/>
            <person name="Wiley G.B."/>
            <person name="Macmil S.L."/>
            <person name="Roe B.A."/>
            <person name="Zeller R.W."/>
            <person name="Hastings K.E."/>
            <person name="Lemaire P."/>
            <person name="Lindquist E."/>
            <person name="Endo T."/>
            <person name="Hotta K."/>
            <person name="Inaba K."/>
        </authorList>
    </citation>
    <scope>NUCLEOTIDE SEQUENCE [LARGE SCALE GENOMIC DNA]</scope>
    <source>
        <strain evidence="14">wild type</strain>
    </source>
</reference>
<evidence type="ECO:0000313" key="14">
    <source>
        <dbReference type="Ensembl" id="ENSCINP00000016191.3"/>
    </source>
</evidence>
<name>F6ST69_CIOIN</name>
<feature type="chain" id="PRO_5014089952" evidence="12">
    <location>
        <begin position="16"/>
        <end position="410"/>
    </location>
</feature>
<organism evidence="14 15">
    <name type="scientific">Ciona intestinalis</name>
    <name type="common">Transparent sea squirt</name>
    <name type="synonym">Ascidia intestinalis</name>
    <dbReference type="NCBI Taxonomy" id="7719"/>
    <lineage>
        <taxon>Eukaryota</taxon>
        <taxon>Metazoa</taxon>
        <taxon>Chordata</taxon>
        <taxon>Tunicata</taxon>
        <taxon>Ascidiacea</taxon>
        <taxon>Phlebobranchia</taxon>
        <taxon>Cionidae</taxon>
        <taxon>Ciona</taxon>
    </lineage>
</organism>
<dbReference type="GO" id="GO:0005615">
    <property type="term" value="C:extracellular space"/>
    <property type="evidence" value="ECO:0000318"/>
    <property type="project" value="GO_Central"/>
</dbReference>
<keyword evidence="5" id="KW-0479">Metal-binding</keyword>
<reference evidence="14" key="3">
    <citation type="submission" date="2025-08" db="UniProtKB">
        <authorList>
            <consortium name="Ensembl"/>
        </authorList>
    </citation>
    <scope>IDENTIFICATION</scope>
</reference>
<comment type="cofactor">
    <cofactor evidence="1">
        <name>Zn(2+)</name>
        <dbReference type="ChEBI" id="CHEBI:29105"/>
    </cofactor>
</comment>
<sequence>MKLFLVFTLATLAFAKRFDGDQVLTLHPTSSEHVITINEMEEFADFWRPDSPSLVREGSPVDVRIPREYLFKTKRVLAAINMDFEVKVNDVQDTIDHQFTGTKTPYAGAYDYDVYHTDVEIESWAFDMQSQYSSLLKVETPTKSEENRNIVRLTMGSSQNNPIFLIDCGIHAREWISPAFCQCFVNRMLSQYNTDANVRSMMDALTFVIYPLLNVDGYAYTWSDDRMWRKTRSNYGTVCTGVDPNRNFDAEWSGPGSSSNPCSDTYYGPEVASEQLSKELSNFVLSHTGEIQAYLTFHSYGQVYIYPYSDAVKDVDNKQEHNDIAIASAAALEAVHRKQYTYGPGYQSMYLAAGGSDDFSKDFGVPLVYTIELRDTGRYGFILPESQIAPSCEETYAAVDVIAQHVMTKL</sequence>
<evidence type="ECO:0000256" key="2">
    <source>
        <dbReference type="ARBA" id="ARBA00005988"/>
    </source>
</evidence>
<dbReference type="SUPFAM" id="SSF53187">
    <property type="entry name" value="Zn-dependent exopeptidases"/>
    <property type="match status" value="1"/>
</dbReference>
<dbReference type="InterPro" id="IPR000834">
    <property type="entry name" value="Peptidase_M14"/>
</dbReference>
<dbReference type="STRING" id="7719.ENSCINP00000016191"/>
<gene>
    <name evidence="14" type="primary">LOC100179788</name>
</gene>
<proteinExistence type="inferred from homology"/>
<keyword evidence="9" id="KW-0482">Metalloprotease</keyword>
<dbReference type="AlphaFoldDB" id="F6ST69"/>
<dbReference type="GO" id="GO:0008270">
    <property type="term" value="F:zinc ion binding"/>
    <property type="evidence" value="ECO:0007669"/>
    <property type="project" value="InterPro"/>
</dbReference>
<dbReference type="PRINTS" id="PR00765">
    <property type="entry name" value="CRBOXYPTASEA"/>
</dbReference>
<dbReference type="PANTHER" id="PTHR11705">
    <property type="entry name" value="PROTEASE FAMILY M14 CARBOXYPEPTIDASE A,B"/>
    <property type="match status" value="1"/>
</dbReference>
<dbReference type="GeneID" id="100179788"/>
<keyword evidence="10" id="KW-1015">Disulfide bond</keyword>
<evidence type="ECO:0000256" key="3">
    <source>
        <dbReference type="ARBA" id="ARBA00022645"/>
    </source>
</evidence>
<dbReference type="GeneTree" id="ENSGT00940000165901"/>
<dbReference type="SUPFAM" id="SSF54897">
    <property type="entry name" value="Protease propeptides/inhibitors"/>
    <property type="match status" value="1"/>
</dbReference>
<evidence type="ECO:0000256" key="6">
    <source>
        <dbReference type="ARBA" id="ARBA00022729"/>
    </source>
</evidence>
<accession>A0A1W2WI67</accession>
<dbReference type="Gene3D" id="3.30.70.340">
    <property type="entry name" value="Metallocarboxypeptidase-like"/>
    <property type="match status" value="1"/>
</dbReference>
<evidence type="ECO:0000256" key="10">
    <source>
        <dbReference type="ARBA" id="ARBA00023157"/>
    </source>
</evidence>
<dbReference type="Pfam" id="PF02244">
    <property type="entry name" value="Propep_M14"/>
    <property type="match status" value="1"/>
</dbReference>
<keyword evidence="4" id="KW-0645">Protease</keyword>
<dbReference type="Gene3D" id="3.40.630.10">
    <property type="entry name" value="Zn peptidases"/>
    <property type="match status" value="1"/>
</dbReference>
<dbReference type="FunCoup" id="F6ST69">
    <property type="interactions" value="6"/>
</dbReference>
<dbReference type="PROSITE" id="PS52035">
    <property type="entry name" value="PEPTIDASE_M14"/>
    <property type="match status" value="1"/>
</dbReference>
<dbReference type="InterPro" id="IPR036990">
    <property type="entry name" value="M14A-like_propep"/>
</dbReference>
<protein>
    <submittedName>
        <fullName evidence="14">Carboxypeptidase B-like</fullName>
    </submittedName>
</protein>
<dbReference type="OrthoDB" id="3626597at2759"/>
<dbReference type="GO" id="GO:0006508">
    <property type="term" value="P:proteolysis"/>
    <property type="evidence" value="ECO:0000318"/>
    <property type="project" value="GO_Central"/>
</dbReference>
<dbReference type="Ensembl" id="ENSCINT00000016191.3">
    <property type="protein sequence ID" value="ENSCINP00000016191.3"/>
    <property type="gene ID" value="ENSCING00000007908.3"/>
</dbReference>
<feature type="domain" description="Peptidase M14" evidence="13">
    <location>
        <begin position="114"/>
        <end position="406"/>
    </location>
</feature>
<dbReference type="Proteomes" id="UP000008144">
    <property type="component" value="Chromosome 1"/>
</dbReference>
<evidence type="ECO:0000256" key="9">
    <source>
        <dbReference type="ARBA" id="ARBA00023049"/>
    </source>
</evidence>
<keyword evidence="3" id="KW-0121">Carboxypeptidase</keyword>
<reference evidence="15" key="1">
    <citation type="journal article" date="2002" name="Science">
        <title>The draft genome of Ciona intestinalis: insights into chordate and vertebrate origins.</title>
        <authorList>
            <person name="Dehal P."/>
            <person name="Satou Y."/>
            <person name="Campbell R.K."/>
            <person name="Chapman J."/>
            <person name="Degnan B."/>
            <person name="De Tomaso A."/>
            <person name="Davidson B."/>
            <person name="Di Gregorio A."/>
            <person name="Gelpke M."/>
            <person name="Goodstein D.M."/>
            <person name="Harafuji N."/>
            <person name="Hastings K.E."/>
            <person name="Ho I."/>
            <person name="Hotta K."/>
            <person name="Huang W."/>
            <person name="Kawashima T."/>
            <person name="Lemaire P."/>
            <person name="Martinez D."/>
            <person name="Meinertzhagen I.A."/>
            <person name="Necula S."/>
            <person name="Nonaka M."/>
            <person name="Putnam N."/>
            <person name="Rash S."/>
            <person name="Saiga H."/>
            <person name="Satake M."/>
            <person name="Terry A."/>
            <person name="Yamada L."/>
            <person name="Wang H.G."/>
            <person name="Awazu S."/>
            <person name="Azumi K."/>
            <person name="Boore J."/>
            <person name="Branno M."/>
            <person name="Chin-Bow S."/>
            <person name="DeSantis R."/>
            <person name="Doyle S."/>
            <person name="Francino P."/>
            <person name="Keys D.N."/>
            <person name="Haga S."/>
            <person name="Hayashi H."/>
            <person name="Hino K."/>
            <person name="Imai K.S."/>
            <person name="Inaba K."/>
            <person name="Kano S."/>
            <person name="Kobayashi K."/>
            <person name="Kobayashi M."/>
            <person name="Lee B.I."/>
            <person name="Makabe K.W."/>
            <person name="Manohar C."/>
            <person name="Matassi G."/>
            <person name="Medina M."/>
            <person name="Mochizuki Y."/>
            <person name="Mount S."/>
            <person name="Morishita T."/>
            <person name="Miura S."/>
            <person name="Nakayama A."/>
            <person name="Nishizaka S."/>
            <person name="Nomoto H."/>
            <person name="Ohta F."/>
            <person name="Oishi K."/>
            <person name="Rigoutsos I."/>
            <person name="Sano M."/>
            <person name="Sasaki A."/>
            <person name="Sasakura Y."/>
            <person name="Shoguchi E."/>
            <person name="Shin-i T."/>
            <person name="Spagnuolo A."/>
            <person name="Stainier D."/>
            <person name="Suzuki M.M."/>
            <person name="Tassy O."/>
            <person name="Takatori N."/>
            <person name="Tokuoka M."/>
            <person name="Yagi K."/>
            <person name="Yoshizaki F."/>
            <person name="Wada S."/>
            <person name="Zhang C."/>
            <person name="Hyatt P.D."/>
            <person name="Larimer F."/>
            <person name="Detter C."/>
            <person name="Doggett N."/>
            <person name="Glavina T."/>
            <person name="Hawkins T."/>
            <person name="Richardson P."/>
            <person name="Lucas S."/>
            <person name="Kohara Y."/>
            <person name="Levine M."/>
            <person name="Satoh N."/>
            <person name="Rokhsar D.S."/>
        </authorList>
    </citation>
    <scope>NUCLEOTIDE SEQUENCE [LARGE SCALE GENOMIC DNA]</scope>
</reference>
<dbReference type="OMA" id="WPYKWEG"/>
<evidence type="ECO:0000259" key="13">
    <source>
        <dbReference type="PROSITE" id="PS52035"/>
    </source>
</evidence>
<evidence type="ECO:0000256" key="12">
    <source>
        <dbReference type="SAM" id="SignalP"/>
    </source>
</evidence>
<dbReference type="EMBL" id="EAAA01000271">
    <property type="status" value="NOT_ANNOTATED_CDS"/>
    <property type="molecule type" value="Genomic_DNA"/>
</dbReference>
<comment type="similarity">
    <text evidence="2 11">Belongs to the peptidase M14 family.</text>
</comment>
<dbReference type="PROSITE" id="PS00132">
    <property type="entry name" value="CARBOXYPEPT_ZN_1"/>
    <property type="match status" value="1"/>
</dbReference>
<feature type="signal peptide" evidence="12">
    <location>
        <begin position="1"/>
        <end position="15"/>
    </location>
</feature>
<evidence type="ECO:0000256" key="1">
    <source>
        <dbReference type="ARBA" id="ARBA00001947"/>
    </source>
</evidence>
<keyword evidence="15" id="KW-1185">Reference proteome</keyword>
<evidence type="ECO:0000313" key="15">
    <source>
        <dbReference type="Proteomes" id="UP000008144"/>
    </source>
</evidence>
<dbReference type="KEGG" id="cin:100179788"/>
<reference evidence="14" key="4">
    <citation type="submission" date="2025-09" db="UniProtKB">
        <authorList>
            <consortium name="Ensembl"/>
        </authorList>
    </citation>
    <scope>IDENTIFICATION</scope>
</reference>
<dbReference type="GO" id="GO:0004181">
    <property type="term" value="F:metallocarboxypeptidase activity"/>
    <property type="evidence" value="ECO:0000318"/>
    <property type="project" value="GO_Central"/>
</dbReference>
<evidence type="ECO:0000256" key="8">
    <source>
        <dbReference type="ARBA" id="ARBA00022833"/>
    </source>
</evidence>
<keyword evidence="8" id="KW-0862">Zinc</keyword>
<evidence type="ECO:0000256" key="5">
    <source>
        <dbReference type="ARBA" id="ARBA00022723"/>
    </source>
</evidence>
<evidence type="ECO:0000256" key="11">
    <source>
        <dbReference type="PROSITE-ProRule" id="PRU01379"/>
    </source>
</evidence>
<evidence type="ECO:0000256" key="4">
    <source>
        <dbReference type="ARBA" id="ARBA00022670"/>
    </source>
</evidence>
<accession>F6ST69</accession>
<keyword evidence="6 12" id="KW-0732">Signal</keyword>
<dbReference type="Pfam" id="PF00246">
    <property type="entry name" value="Peptidase_M14"/>
    <property type="match status" value="1"/>
</dbReference>
<dbReference type="FunFam" id="3.40.630.10:FF:000056">
    <property type="entry name" value="Zinc carboxypeptidase"/>
    <property type="match status" value="1"/>
</dbReference>
<dbReference type="PANTHER" id="PTHR11705:SF91">
    <property type="entry name" value="FI01817P-RELATED"/>
    <property type="match status" value="1"/>
</dbReference>
<dbReference type="SMART" id="SM00631">
    <property type="entry name" value="Zn_pept"/>
    <property type="match status" value="1"/>
</dbReference>
<dbReference type="InterPro" id="IPR057246">
    <property type="entry name" value="CARBOXYPEPT_ZN_1"/>
</dbReference>
<evidence type="ECO:0000256" key="7">
    <source>
        <dbReference type="ARBA" id="ARBA00022801"/>
    </source>
</evidence>
<feature type="active site" description="Proton donor/acceptor" evidence="11">
    <location>
        <position position="372"/>
    </location>
</feature>